<evidence type="ECO:0000256" key="1">
    <source>
        <dbReference type="ARBA" id="ARBA00022741"/>
    </source>
</evidence>
<keyword evidence="5" id="KW-1185">Reference proteome</keyword>
<dbReference type="InterPro" id="IPR001054">
    <property type="entry name" value="A/G_cyclase"/>
</dbReference>
<dbReference type="SMART" id="SM00044">
    <property type="entry name" value="CYCc"/>
    <property type="match status" value="1"/>
</dbReference>
<dbReference type="EMBL" id="CP042326">
    <property type="protein sequence ID" value="QDZ38927.1"/>
    <property type="molecule type" value="Genomic_DNA"/>
</dbReference>
<sequence length="520" mass="58961">MLLPDSLASKKDQLRIQLPATLQAKLWIQPTESTLLEVIKHLRTLRYLLFYYLPFSVSEHLLETEQPLWQWNSGTLMFTDLAGFTALTQTCSQQGAVGSRYLAKLINTYFSRTIEIISASEGDLLEFTGDATLVKFDGATPEQATAKAVRAGLRLQRMMTEFNQLETFGESQSLGMRIGIHSGQFLTADVGTPMRMMRILLGQTVRCAKNTESFGKVGRVCISEETAKWVQDSFRLTPHQEGYFLIEDDMTSESLGRFEITPQRRRFPRSMLFNNSSEEMMREINHLLKQTAPLSKYIAPPVLKLLVENARDRAIPPTLSQTAVLFINLIGIPERIDSVKATTEQEQLIHALSYLFAQINALIEAKEGFLQNWTYHRYSDILAYFGVPNSRTDDAIRATTVATQIRQLISQFPEVEVGQQKIPVSCQIGLAWGTVFAGEIGQPYHRRDYNALGAPVNRAAYVMSQAPKNQIWITNSMVERIELEQNLLNLDDLPFHYQLVQKLRLKGSKNLTPIFEIISK</sequence>
<dbReference type="OrthoDB" id="526903at2"/>
<dbReference type="GO" id="GO:0004016">
    <property type="term" value="F:adenylate cyclase activity"/>
    <property type="evidence" value="ECO:0007669"/>
    <property type="project" value="UniProtKB-ARBA"/>
</dbReference>
<dbReference type="GO" id="GO:0005524">
    <property type="term" value="F:ATP binding"/>
    <property type="evidence" value="ECO:0007669"/>
    <property type="project" value="UniProtKB-KW"/>
</dbReference>
<dbReference type="Pfam" id="PF00211">
    <property type="entry name" value="Guanylate_cyc"/>
    <property type="match status" value="2"/>
</dbReference>
<dbReference type="KEGG" id="enn:FRE64_02605"/>
<proteinExistence type="predicted"/>
<dbReference type="CDD" id="cd07302">
    <property type="entry name" value="CHD"/>
    <property type="match status" value="2"/>
</dbReference>
<gene>
    <name evidence="4" type="ORF">FRE64_02605</name>
</gene>
<keyword evidence="2" id="KW-0067">ATP-binding</keyword>
<dbReference type="RefSeq" id="WP_146294538.1">
    <property type="nucleotide sequence ID" value="NZ_CP042326.1"/>
</dbReference>
<dbReference type="InterPro" id="IPR029787">
    <property type="entry name" value="Nucleotide_cyclase"/>
</dbReference>
<protein>
    <submittedName>
        <fullName evidence="4">Adenylate/guanylate cyclase domain-containing protein</fullName>
    </submittedName>
</protein>
<accession>A0A5B8NJ10</accession>
<evidence type="ECO:0000256" key="2">
    <source>
        <dbReference type="ARBA" id="ARBA00022840"/>
    </source>
</evidence>
<dbReference type="AlphaFoldDB" id="A0A5B8NJ10"/>
<dbReference type="GO" id="GO:0005737">
    <property type="term" value="C:cytoplasm"/>
    <property type="evidence" value="ECO:0007669"/>
    <property type="project" value="TreeGrafter"/>
</dbReference>
<organism evidence="4 5">
    <name type="scientific">Euhalothece natronophila Z-M001</name>
    <dbReference type="NCBI Taxonomy" id="522448"/>
    <lineage>
        <taxon>Bacteria</taxon>
        <taxon>Bacillati</taxon>
        <taxon>Cyanobacteriota</taxon>
        <taxon>Cyanophyceae</taxon>
        <taxon>Oscillatoriophycideae</taxon>
        <taxon>Chroococcales</taxon>
        <taxon>Halothecacae</taxon>
        <taxon>Halothece cluster</taxon>
        <taxon>Euhalothece</taxon>
    </lineage>
</organism>
<dbReference type="Gene3D" id="3.30.70.1230">
    <property type="entry name" value="Nucleotide cyclase"/>
    <property type="match status" value="2"/>
</dbReference>
<keyword evidence="1" id="KW-0547">Nucleotide-binding</keyword>
<feature type="domain" description="Guanylate cyclase" evidence="3">
    <location>
        <begin position="75"/>
        <end position="212"/>
    </location>
</feature>
<dbReference type="GO" id="GO:0009190">
    <property type="term" value="P:cyclic nucleotide biosynthetic process"/>
    <property type="evidence" value="ECO:0007669"/>
    <property type="project" value="InterPro"/>
</dbReference>
<dbReference type="GO" id="GO:0035556">
    <property type="term" value="P:intracellular signal transduction"/>
    <property type="evidence" value="ECO:0007669"/>
    <property type="project" value="InterPro"/>
</dbReference>
<evidence type="ECO:0000313" key="4">
    <source>
        <dbReference type="EMBL" id="QDZ38927.1"/>
    </source>
</evidence>
<evidence type="ECO:0000259" key="3">
    <source>
        <dbReference type="PROSITE" id="PS50125"/>
    </source>
</evidence>
<dbReference type="Proteomes" id="UP000318453">
    <property type="component" value="Chromosome"/>
</dbReference>
<feature type="domain" description="Guanylate cyclase" evidence="3">
    <location>
        <begin position="323"/>
        <end position="463"/>
    </location>
</feature>
<name>A0A5B8NJ10_9CHRO</name>
<dbReference type="PROSITE" id="PS50125">
    <property type="entry name" value="GUANYLATE_CYCLASE_2"/>
    <property type="match status" value="2"/>
</dbReference>
<reference evidence="4" key="1">
    <citation type="submission" date="2019-08" db="EMBL/GenBank/DDBJ databases">
        <title>Carotenoids and Carotenoid Binding Proteins in the Halophilic Cyanobacterium Euhalothece sp. ZM00.</title>
        <authorList>
            <person name="Cho S.M."/>
            <person name="Song J.Y."/>
            <person name="Park Y.-I."/>
        </authorList>
    </citation>
    <scope>NUCLEOTIDE SEQUENCE [LARGE SCALE GENOMIC DNA]</scope>
    <source>
        <strain evidence="4">Z-M001</strain>
    </source>
</reference>
<dbReference type="PANTHER" id="PTHR16305">
    <property type="entry name" value="TESTICULAR SOLUBLE ADENYLYL CYCLASE"/>
    <property type="match status" value="1"/>
</dbReference>
<evidence type="ECO:0000313" key="5">
    <source>
        <dbReference type="Proteomes" id="UP000318453"/>
    </source>
</evidence>
<dbReference type="SUPFAM" id="SSF55073">
    <property type="entry name" value="Nucleotide cyclase"/>
    <property type="match status" value="2"/>
</dbReference>
<dbReference type="PANTHER" id="PTHR16305:SF35">
    <property type="entry name" value="TRANSCRIPTIONAL ACTIVATOR DOMAIN"/>
    <property type="match status" value="1"/>
</dbReference>